<name>A0A9P7DU62_9AGAM</name>
<evidence type="ECO:0000313" key="2">
    <source>
        <dbReference type="Proteomes" id="UP000807769"/>
    </source>
</evidence>
<dbReference type="GeneID" id="64631252"/>
<dbReference type="RefSeq" id="XP_041186364.1">
    <property type="nucleotide sequence ID" value="XM_041337236.1"/>
</dbReference>
<protein>
    <submittedName>
        <fullName evidence="1">Uncharacterized protein</fullName>
    </submittedName>
</protein>
<dbReference type="Proteomes" id="UP000807769">
    <property type="component" value="Unassembled WGS sequence"/>
</dbReference>
<dbReference type="AlphaFoldDB" id="A0A9P7DU62"/>
<proteinExistence type="predicted"/>
<evidence type="ECO:0000313" key="1">
    <source>
        <dbReference type="EMBL" id="KAG1802981.1"/>
    </source>
</evidence>
<reference evidence="1" key="1">
    <citation type="journal article" date="2020" name="New Phytol.">
        <title>Comparative genomics reveals dynamic genome evolution in host specialist ectomycorrhizal fungi.</title>
        <authorList>
            <person name="Lofgren L.A."/>
            <person name="Nguyen N.H."/>
            <person name="Vilgalys R."/>
            <person name="Ruytinx J."/>
            <person name="Liao H.L."/>
            <person name="Branco S."/>
            <person name="Kuo A."/>
            <person name="LaButti K."/>
            <person name="Lipzen A."/>
            <person name="Andreopoulos W."/>
            <person name="Pangilinan J."/>
            <person name="Riley R."/>
            <person name="Hundley H."/>
            <person name="Na H."/>
            <person name="Barry K."/>
            <person name="Grigoriev I.V."/>
            <person name="Stajich J.E."/>
            <person name="Kennedy P.G."/>
        </authorList>
    </citation>
    <scope>NUCLEOTIDE SEQUENCE</scope>
    <source>
        <strain evidence="1">MN1</strain>
    </source>
</reference>
<dbReference type="EMBL" id="JABBWG010000075">
    <property type="protein sequence ID" value="KAG1802981.1"/>
    <property type="molecule type" value="Genomic_DNA"/>
</dbReference>
<accession>A0A9P7DU62</accession>
<sequence>MTDLILRCVQNCYDKVLEELLSPFNSIELISYLFQDHSEKVLYREDMLLC</sequence>
<comment type="caution">
    <text evidence="1">The sequence shown here is derived from an EMBL/GenBank/DDBJ whole genome shotgun (WGS) entry which is preliminary data.</text>
</comment>
<keyword evidence="2" id="KW-1185">Reference proteome</keyword>
<organism evidence="1 2">
    <name type="scientific">Suillus subaureus</name>
    <dbReference type="NCBI Taxonomy" id="48587"/>
    <lineage>
        <taxon>Eukaryota</taxon>
        <taxon>Fungi</taxon>
        <taxon>Dikarya</taxon>
        <taxon>Basidiomycota</taxon>
        <taxon>Agaricomycotina</taxon>
        <taxon>Agaricomycetes</taxon>
        <taxon>Agaricomycetidae</taxon>
        <taxon>Boletales</taxon>
        <taxon>Suillineae</taxon>
        <taxon>Suillaceae</taxon>
        <taxon>Suillus</taxon>
    </lineage>
</organism>
<gene>
    <name evidence="1" type="ORF">BJ212DRAFT_1397248</name>
</gene>